<accession>A0A2M9X9I8</accession>
<dbReference type="Proteomes" id="UP000232196">
    <property type="component" value="Unassembled WGS sequence"/>
</dbReference>
<gene>
    <name evidence="2" type="ORF">CH357_17080</name>
</gene>
<dbReference type="Pfam" id="PF05368">
    <property type="entry name" value="NmrA"/>
    <property type="match status" value="1"/>
</dbReference>
<dbReference type="OrthoDB" id="339107at2"/>
<dbReference type="Gene3D" id="3.40.50.720">
    <property type="entry name" value="NAD(P)-binding Rossmann-like Domain"/>
    <property type="match status" value="1"/>
</dbReference>
<evidence type="ECO:0000313" key="2">
    <source>
        <dbReference type="EMBL" id="PJZ24368.1"/>
    </source>
</evidence>
<dbReference type="InterPro" id="IPR008030">
    <property type="entry name" value="NmrA-like"/>
</dbReference>
<feature type="domain" description="NmrA-like" evidence="1">
    <location>
        <begin position="2"/>
        <end position="273"/>
    </location>
</feature>
<dbReference type="AlphaFoldDB" id="A0A2M9X9I8"/>
<dbReference type="InterPro" id="IPR036291">
    <property type="entry name" value="NAD(P)-bd_dom_sf"/>
</dbReference>
<dbReference type="PANTHER" id="PTHR43162:SF1">
    <property type="entry name" value="PRESTALK A DIFFERENTIATION PROTEIN A"/>
    <property type="match status" value="1"/>
</dbReference>
<dbReference type="SUPFAM" id="SSF51735">
    <property type="entry name" value="NAD(P)-binding Rossmann-fold domains"/>
    <property type="match status" value="1"/>
</dbReference>
<keyword evidence="3" id="KW-1185">Reference proteome</keyword>
<dbReference type="InterPro" id="IPR051604">
    <property type="entry name" value="Ergot_Alk_Oxidoreductase"/>
</dbReference>
<protein>
    <submittedName>
        <fullName evidence="2">Nucleoside-diphosphate sugar epimerase</fullName>
    </submittedName>
</protein>
<organism evidence="2 3">
    <name type="scientific">Leptospira hartskeerlii</name>
    <dbReference type="NCBI Taxonomy" id="2023177"/>
    <lineage>
        <taxon>Bacteria</taxon>
        <taxon>Pseudomonadati</taxon>
        <taxon>Spirochaetota</taxon>
        <taxon>Spirochaetia</taxon>
        <taxon>Leptospirales</taxon>
        <taxon>Leptospiraceae</taxon>
        <taxon>Leptospira</taxon>
    </lineage>
</organism>
<dbReference type="PANTHER" id="PTHR43162">
    <property type="match status" value="1"/>
</dbReference>
<dbReference type="RefSeq" id="WP_100707964.1">
    <property type="nucleotide sequence ID" value="NZ_NPDL01000014.1"/>
</dbReference>
<comment type="caution">
    <text evidence="2">The sequence shown here is derived from an EMBL/GenBank/DDBJ whole genome shotgun (WGS) entry which is preliminary data.</text>
</comment>
<proteinExistence type="predicted"/>
<evidence type="ECO:0000259" key="1">
    <source>
        <dbReference type="Pfam" id="PF05368"/>
    </source>
</evidence>
<name>A0A2M9X9I8_9LEPT</name>
<sequence length="283" mass="31242">MKIFVYGGSGQISSSVISKLLDLGHEVYAGTRNPDAGKKLPGLHWVFADATQPTKGTEILENVERAFFISPPGYTDQYSVLSPWFEKAKKASLKKVVLMSAMGVDFAPPEAPFRKLEISLENSGVPYTILRPNWFMQNFQTYWLSGILKDKKIFFPAGNAKTSFIHTDDISSSVVSALLNDQFNGKGITLTGKEALTHEEVAEKISKHTGVKVSYSDISPETFKANLLQAGVSEDYASFMVFIAGALKEGHSSSILNTVREITGKDPITFDEYAEQNKKVWLN</sequence>
<reference evidence="2 3" key="1">
    <citation type="submission" date="2017-07" db="EMBL/GenBank/DDBJ databases">
        <title>Leptospira spp. isolated from tropical soils.</title>
        <authorList>
            <person name="Thibeaux R."/>
            <person name="Iraola G."/>
            <person name="Ferres I."/>
            <person name="Bierque E."/>
            <person name="Girault D."/>
            <person name="Soupe-Gilbert M.-E."/>
            <person name="Picardeau M."/>
            <person name="Goarant C."/>
        </authorList>
    </citation>
    <scope>NUCLEOTIDE SEQUENCE [LARGE SCALE GENOMIC DNA]</scope>
    <source>
        <strain evidence="2 3">MCA1-C-A1</strain>
    </source>
</reference>
<evidence type="ECO:0000313" key="3">
    <source>
        <dbReference type="Proteomes" id="UP000232196"/>
    </source>
</evidence>
<dbReference type="Gene3D" id="3.90.25.10">
    <property type="entry name" value="UDP-galactose 4-epimerase, domain 1"/>
    <property type="match status" value="1"/>
</dbReference>
<dbReference type="EMBL" id="NPDN01000009">
    <property type="protein sequence ID" value="PJZ24368.1"/>
    <property type="molecule type" value="Genomic_DNA"/>
</dbReference>